<protein>
    <submittedName>
        <fullName evidence="2">SCO family protein</fullName>
    </submittedName>
</protein>
<evidence type="ECO:0000256" key="1">
    <source>
        <dbReference type="ARBA" id="ARBA00010996"/>
    </source>
</evidence>
<gene>
    <name evidence="2" type="ORF">MUN68_004550</name>
</gene>
<keyword evidence="3" id="KW-1185">Reference proteome</keyword>
<dbReference type="SUPFAM" id="SSF52833">
    <property type="entry name" value="Thioredoxin-like"/>
    <property type="match status" value="1"/>
</dbReference>
<dbReference type="RefSeq" id="WP_249997183.1">
    <property type="nucleotide sequence ID" value="NZ_CP116221.1"/>
</dbReference>
<organism evidence="2 3">
    <name type="scientific">Psychroserpens ponticola</name>
    <dbReference type="NCBI Taxonomy" id="2932268"/>
    <lineage>
        <taxon>Bacteria</taxon>
        <taxon>Pseudomonadati</taxon>
        <taxon>Bacteroidota</taxon>
        <taxon>Flavobacteriia</taxon>
        <taxon>Flavobacteriales</taxon>
        <taxon>Flavobacteriaceae</taxon>
        <taxon>Psychroserpens</taxon>
    </lineage>
</organism>
<dbReference type="PANTHER" id="PTHR12151:SF25">
    <property type="entry name" value="LINALOOL DEHYDRATASE_ISOMERASE DOMAIN-CONTAINING PROTEIN"/>
    <property type="match status" value="1"/>
</dbReference>
<comment type="similarity">
    <text evidence="1">Belongs to the SCO1/2 family.</text>
</comment>
<dbReference type="CDD" id="cd02968">
    <property type="entry name" value="SCO"/>
    <property type="match status" value="1"/>
</dbReference>
<sequence>MTNFKLLVCSLFLLVLNCNTSSKELPILSYKIDATGNQRFYNMTYQGFTNQLGDSFSTEDIQNKICIANFFFTRCPSICPPMRTELISIAEAFSVDENILLISHTIDPKHDSIPVLKGYSEATAIPDNKWQFIRASEEKTKLQAEMYMTNFKPNEDGSDFYHSSFAALVDQKQQIRGFYNVLVLEDVERLKIDIKQLLK</sequence>
<dbReference type="Proteomes" id="UP001202717">
    <property type="component" value="Chromosome"/>
</dbReference>
<dbReference type="EMBL" id="CP116221">
    <property type="protein sequence ID" value="WCO02768.1"/>
    <property type="molecule type" value="Genomic_DNA"/>
</dbReference>
<evidence type="ECO:0000313" key="2">
    <source>
        <dbReference type="EMBL" id="WCO02768.1"/>
    </source>
</evidence>
<reference evidence="2 3" key="1">
    <citation type="submission" date="2023-01" db="EMBL/GenBank/DDBJ databases">
        <title>Psychroserpens ponticola sp. nov., isolated from seawater.</title>
        <authorList>
            <person name="Kristyanto S."/>
            <person name="Jung J."/>
            <person name="Kim J.M."/>
            <person name="Jeon C.O."/>
        </authorList>
    </citation>
    <scope>NUCLEOTIDE SEQUENCE [LARGE SCALE GENOMIC DNA]</scope>
    <source>
        <strain evidence="2 3">MSW6</strain>
    </source>
</reference>
<name>A0ABY7S056_9FLAO</name>
<proteinExistence type="inferred from homology"/>
<dbReference type="Pfam" id="PF02630">
    <property type="entry name" value="SCO1-SenC"/>
    <property type="match status" value="1"/>
</dbReference>
<accession>A0ABY7S056</accession>
<dbReference type="Gene3D" id="3.40.30.10">
    <property type="entry name" value="Glutaredoxin"/>
    <property type="match status" value="1"/>
</dbReference>
<dbReference type="InterPro" id="IPR003782">
    <property type="entry name" value="SCO1/SenC"/>
</dbReference>
<dbReference type="InterPro" id="IPR036249">
    <property type="entry name" value="Thioredoxin-like_sf"/>
</dbReference>
<dbReference type="PANTHER" id="PTHR12151">
    <property type="entry name" value="ELECTRON TRANSPORT PROTIN SCO1/SENC FAMILY MEMBER"/>
    <property type="match status" value="1"/>
</dbReference>
<evidence type="ECO:0000313" key="3">
    <source>
        <dbReference type="Proteomes" id="UP001202717"/>
    </source>
</evidence>